<evidence type="ECO:0000259" key="2">
    <source>
        <dbReference type="Pfam" id="PF14760"/>
    </source>
</evidence>
<dbReference type="GO" id="GO:0003677">
    <property type="term" value="F:DNA binding"/>
    <property type="evidence" value="ECO:0007669"/>
    <property type="project" value="InterPro"/>
</dbReference>
<dbReference type="HOGENOM" id="CLU_120358_0_1_5"/>
<sequence length="143" mass="15829">MSTSLQATKKQTKRSPKIVINADDLEHLEGLADGMMRRQPALADRLFDEIARARIVAPSKMPKNVVSMGSRVTYRDEATGQEKSVTLVYPEEADIARLRVSVTTPIGVALLGLAEGASFHWETRGNQRRMLTIIQVEQPAATR</sequence>
<dbReference type="GO" id="GO:0032784">
    <property type="term" value="P:regulation of DNA-templated transcription elongation"/>
    <property type="evidence" value="ECO:0007669"/>
    <property type="project" value="InterPro"/>
</dbReference>
<evidence type="ECO:0000259" key="1">
    <source>
        <dbReference type="Pfam" id="PF01272"/>
    </source>
</evidence>
<dbReference type="SUPFAM" id="SSF54534">
    <property type="entry name" value="FKBP-like"/>
    <property type="match status" value="1"/>
</dbReference>
<dbReference type="InterPro" id="IPR029462">
    <property type="entry name" value="Rnk_N"/>
</dbReference>
<dbReference type="NCBIfam" id="NF004396">
    <property type="entry name" value="PRK05753.1"/>
    <property type="match status" value="1"/>
</dbReference>
<dbReference type="eggNOG" id="COG0782">
    <property type="taxonomic scope" value="Bacteria"/>
</dbReference>
<dbReference type="Proteomes" id="UP000006833">
    <property type="component" value="Chromosome"/>
</dbReference>
<protein>
    <submittedName>
        <fullName evidence="3">GreA/GreB family elongation factor</fullName>
    </submittedName>
</protein>
<dbReference type="InterPro" id="IPR036953">
    <property type="entry name" value="GreA/GreB_C_sf"/>
</dbReference>
<evidence type="ECO:0000313" key="3">
    <source>
        <dbReference type="EMBL" id="ABV92303.1"/>
    </source>
</evidence>
<dbReference type="Pfam" id="PF14760">
    <property type="entry name" value="Rnk_N"/>
    <property type="match status" value="1"/>
</dbReference>
<keyword evidence="3" id="KW-0648">Protein biosynthesis</keyword>
<dbReference type="PANTHER" id="PTHR30437">
    <property type="entry name" value="TRANSCRIPTION ELONGATION FACTOR GREA"/>
    <property type="match status" value="1"/>
</dbReference>
<keyword evidence="3" id="KW-0251">Elongation factor</keyword>
<dbReference type="Gene3D" id="3.10.50.30">
    <property type="entry name" value="Transcription elongation factor, GreA/GreB, C-terminal domain"/>
    <property type="match status" value="1"/>
</dbReference>
<dbReference type="PANTHER" id="PTHR30437:SF5">
    <property type="entry name" value="REGULATOR OF NUCLEOSIDE DIPHOSPHATE KINASE"/>
    <property type="match status" value="1"/>
</dbReference>
<reference evidence="4" key="1">
    <citation type="journal article" date="2010" name="ISME J.">
        <title>The complete genome sequence of the algal symbiont Dinoroseobacter shibae: a hitchhiker's guide to life in the sea.</title>
        <authorList>
            <person name="Wagner-Dobler I."/>
            <person name="Ballhausen B."/>
            <person name="Berger M."/>
            <person name="Brinkhoff T."/>
            <person name="Buchholz I."/>
            <person name="Bunk B."/>
            <person name="Cypionka H."/>
            <person name="Daniel R."/>
            <person name="Drepper T."/>
            <person name="Gerdts G."/>
            <person name="Hahnke S."/>
            <person name="Han C."/>
            <person name="Jahn D."/>
            <person name="Kalhoefer D."/>
            <person name="Kiss H."/>
            <person name="Klenk H.P."/>
            <person name="Kyrpides N."/>
            <person name="Liebl W."/>
            <person name="Liesegang H."/>
            <person name="Meincke L."/>
            <person name="Pati A."/>
            <person name="Petersen J."/>
            <person name="Piekarski T."/>
            <person name="Pommerenke C."/>
            <person name="Pradella S."/>
            <person name="Pukall R."/>
            <person name="Rabus R."/>
            <person name="Stackebrandt E."/>
            <person name="Thole S."/>
            <person name="Thompson L."/>
            <person name="Tielen P."/>
            <person name="Tomasch J."/>
            <person name="von Jan M."/>
            <person name="Wanphrut N."/>
            <person name="Wichels A."/>
            <person name="Zech H."/>
            <person name="Simon M."/>
        </authorList>
    </citation>
    <scope>NUCLEOTIDE SEQUENCE [LARGE SCALE GENOMIC DNA]</scope>
    <source>
        <strain evidence="4">DSM 16493 / NCIMB 14021 / DFL 12</strain>
    </source>
</reference>
<dbReference type="GO" id="GO:0006354">
    <property type="term" value="P:DNA-templated transcription elongation"/>
    <property type="evidence" value="ECO:0007669"/>
    <property type="project" value="TreeGrafter"/>
</dbReference>
<feature type="domain" description="Transcription elongation factor GreA/GreB C-terminal" evidence="1">
    <location>
        <begin position="62"/>
        <end position="138"/>
    </location>
</feature>
<dbReference type="AlphaFoldDB" id="A8LPI0"/>
<dbReference type="GO" id="GO:0003746">
    <property type="term" value="F:translation elongation factor activity"/>
    <property type="evidence" value="ECO:0007669"/>
    <property type="project" value="UniProtKB-KW"/>
</dbReference>
<dbReference type="Gene3D" id="1.10.286.20">
    <property type="match status" value="1"/>
</dbReference>
<feature type="domain" description="Regulator of nucleoside diphosphate kinase N-terminal" evidence="2">
    <location>
        <begin position="16"/>
        <end position="56"/>
    </location>
</feature>
<name>A8LPI0_DINSH</name>
<dbReference type="InterPro" id="IPR023459">
    <property type="entry name" value="Tscrpt_elong_fac_GreA/B_fam"/>
</dbReference>
<keyword evidence="4" id="KW-1185">Reference proteome</keyword>
<dbReference type="EMBL" id="CP000830">
    <property type="protein sequence ID" value="ABV92303.1"/>
    <property type="molecule type" value="Genomic_DNA"/>
</dbReference>
<dbReference type="RefSeq" id="WP_012177235.1">
    <property type="nucleotide sequence ID" value="NC_009952.1"/>
</dbReference>
<organism evidence="3 4">
    <name type="scientific">Dinoroseobacter shibae (strain DSM 16493 / NCIMB 14021 / DFL 12)</name>
    <dbReference type="NCBI Taxonomy" id="398580"/>
    <lineage>
        <taxon>Bacteria</taxon>
        <taxon>Pseudomonadati</taxon>
        <taxon>Pseudomonadota</taxon>
        <taxon>Alphaproteobacteria</taxon>
        <taxon>Rhodobacterales</taxon>
        <taxon>Roseobacteraceae</taxon>
        <taxon>Dinoroseobacter</taxon>
    </lineage>
</organism>
<dbReference type="STRING" id="398580.Dshi_0557"/>
<proteinExistence type="predicted"/>
<dbReference type="GO" id="GO:0070063">
    <property type="term" value="F:RNA polymerase binding"/>
    <property type="evidence" value="ECO:0007669"/>
    <property type="project" value="InterPro"/>
</dbReference>
<gene>
    <name evidence="3" type="primary">greA2</name>
    <name evidence="3" type="ordered locus">Dshi_0557</name>
</gene>
<dbReference type="Pfam" id="PF01272">
    <property type="entry name" value="GreA_GreB"/>
    <property type="match status" value="1"/>
</dbReference>
<evidence type="ECO:0000313" key="4">
    <source>
        <dbReference type="Proteomes" id="UP000006833"/>
    </source>
</evidence>
<dbReference type="KEGG" id="dsh:Dshi_0557"/>
<accession>A8LPI0</accession>
<dbReference type="InterPro" id="IPR001437">
    <property type="entry name" value="Tscrpt_elong_fac_GreA/B_C"/>
</dbReference>
<dbReference type="OrthoDB" id="192847at2"/>